<evidence type="ECO:0000256" key="2">
    <source>
        <dbReference type="ARBA" id="ARBA00010320"/>
    </source>
</evidence>
<protein>
    <recommendedName>
        <fullName evidence="3 14">Mitochondrial escape protein 2</fullName>
    </recommendedName>
</protein>
<comment type="similarity">
    <text evidence="2 14">Belongs to the YME2 family.</text>
</comment>
<evidence type="ECO:0000256" key="4">
    <source>
        <dbReference type="ARBA" id="ARBA00022664"/>
    </source>
</evidence>
<evidence type="ECO:0000256" key="13">
    <source>
        <dbReference type="PROSITE-ProRule" id="PRU00176"/>
    </source>
</evidence>
<keyword evidence="8" id="KW-0809">Transit peptide</keyword>
<dbReference type="AlphaFoldDB" id="A0A9W4HVZ7"/>
<evidence type="ECO:0000256" key="6">
    <source>
        <dbReference type="ARBA" id="ARBA00022792"/>
    </source>
</evidence>
<evidence type="ECO:0000313" key="17">
    <source>
        <dbReference type="Proteomes" id="UP001153618"/>
    </source>
</evidence>
<dbReference type="InterPro" id="IPR035979">
    <property type="entry name" value="RBD_domain_sf"/>
</dbReference>
<comment type="caution">
    <text evidence="16">The sequence shown here is derived from an EMBL/GenBank/DDBJ whole genome shotgun (WGS) entry which is preliminary data.</text>
</comment>
<evidence type="ECO:0000256" key="1">
    <source>
        <dbReference type="ARBA" id="ARBA00004434"/>
    </source>
</evidence>
<evidence type="ECO:0000256" key="10">
    <source>
        <dbReference type="ARBA" id="ARBA00023128"/>
    </source>
</evidence>
<keyword evidence="6 14" id="KW-0999">Mitochondrion inner membrane</keyword>
<dbReference type="Proteomes" id="UP001153618">
    <property type="component" value="Unassembled WGS sequence"/>
</dbReference>
<dbReference type="Pfam" id="PF00076">
    <property type="entry name" value="RRM_1"/>
    <property type="match status" value="1"/>
</dbReference>
<comment type="function">
    <text evidence="12 14">Plays a role in maintaining the mitochondrial genome and in controlling the mtDNA escape. Involved in the regulation of mtDNA nucleotide structure and number. May have a dispensable role in early maturation of pre-rRNA.</text>
</comment>
<keyword evidence="4 14" id="KW-0507">mRNA processing</keyword>
<keyword evidence="9" id="KW-1133">Transmembrane helix</keyword>
<comment type="subcellular location">
    <subcellularLocation>
        <location evidence="1 14">Mitochondrion inner membrane</location>
        <topology evidence="1 14">Single-pass membrane protein</topology>
    </subcellularLocation>
</comment>
<organism evidence="16 17">
    <name type="scientific">Penicillium olsonii</name>
    <dbReference type="NCBI Taxonomy" id="99116"/>
    <lineage>
        <taxon>Eukaryota</taxon>
        <taxon>Fungi</taxon>
        <taxon>Dikarya</taxon>
        <taxon>Ascomycota</taxon>
        <taxon>Pezizomycotina</taxon>
        <taxon>Eurotiomycetes</taxon>
        <taxon>Eurotiomycetidae</taxon>
        <taxon>Eurotiales</taxon>
        <taxon>Aspergillaceae</taxon>
        <taxon>Penicillium</taxon>
    </lineage>
</organism>
<keyword evidence="7 13" id="KW-0694">RNA-binding</keyword>
<evidence type="ECO:0000256" key="7">
    <source>
        <dbReference type="ARBA" id="ARBA00022884"/>
    </source>
</evidence>
<dbReference type="EMBL" id="CAJVOS010000030">
    <property type="protein sequence ID" value="CAG8142332.1"/>
    <property type="molecule type" value="Genomic_DNA"/>
</dbReference>
<evidence type="ECO:0000256" key="3">
    <source>
        <dbReference type="ARBA" id="ARBA00020222"/>
    </source>
</evidence>
<gene>
    <name evidence="16" type="ORF">POLS_LOCUS5833</name>
</gene>
<evidence type="ECO:0000256" key="11">
    <source>
        <dbReference type="ARBA" id="ARBA00023136"/>
    </source>
</evidence>
<dbReference type="GO" id="GO:0003723">
    <property type="term" value="F:RNA binding"/>
    <property type="evidence" value="ECO:0007669"/>
    <property type="project" value="UniProtKB-UniRule"/>
</dbReference>
<evidence type="ECO:0000256" key="9">
    <source>
        <dbReference type="ARBA" id="ARBA00022989"/>
    </source>
</evidence>
<dbReference type="GO" id="GO:0006397">
    <property type="term" value="P:mRNA processing"/>
    <property type="evidence" value="ECO:0007669"/>
    <property type="project" value="UniProtKB-UniRule"/>
</dbReference>
<accession>A0A9W4HVZ7</accession>
<feature type="domain" description="RRM" evidence="15">
    <location>
        <begin position="207"/>
        <end position="296"/>
    </location>
</feature>
<dbReference type="InterPro" id="IPR012677">
    <property type="entry name" value="Nucleotide-bd_a/b_plait_sf"/>
</dbReference>
<sequence length="846" mass="94854">MAAIKLGNFSRGLLAARSSADPRTNTLGWRPPLQTLSAIRCSSSIKSGHIPVGEGEGLIYVNSEYMESANQEPQTLIVKLDIFPHRLQWLLRGPLSHIQPLEGILRRINKPGLAAAEPLRIVERALPKELDLEIKEVVTRYKEGGAFVKYGLKSDLTDESIQQSIQENLRKKPINPWFNPFQNVDADLVRGTPWIEDLYRIPSQTLKVEFLSNSPDTSAAELTQEALYSLFRPYGKILDIQAQPSDSKVEPRYATLRFERPRYAVMARNCMHGFIVSEEAGGGKSGTRFKINYERKIKLFMIKDWILNHPRLVIPAIAALVATITVIVFDPIRTFFITLKIKSSFQAEENPVLQWIRKQVSRANMFSFGKQKSDPRGLAAIWEDRQKDIEQLRAWLTETAETFIVIHGPRGSGKRELVLGQALKEHKYKVVIDCKQIQDARGDTAKISRAAAQVGYRPIFSWMNSISSFIDLAAQGMIGTKAGFSETLDAQLSKIWQNTAVAMKRVALEGRSMEDKDSNMSEDEYLEAHPEKRPVVVVDNFLYDAEDSVVLDKLTEWAAGLTSANIAHVVFLTTDSSFSKPLSKAMPNQVFRTIGLGDCSLEVGRRFVLSHLDSEAGADNEANARRKETLHGLDSCIRVLGGRVTDLEFMAHRIEAGETPEAAVSRIIEQSASEILKIFILGTDSASSQYTREQAWDLIKSLAQSKDGSLLYNKVLLGDLFKDNGEATLRALEQAELISVATDKGFPRYVKPGKPVYRAAFQRLVENKTLQGRLDLLILAQLIGNENSSIKKYEEELQVLGSLPKYPWELTSRIEWLLRKVHGAQAKVLKYESDSAALSKILQKEN</sequence>
<keyword evidence="10 14" id="KW-0496">Mitochondrion</keyword>
<evidence type="ECO:0000256" key="14">
    <source>
        <dbReference type="RuleBase" id="RU367108"/>
    </source>
</evidence>
<dbReference type="InterPro" id="IPR034260">
    <property type="entry name" value="Yme2_RRM"/>
</dbReference>
<dbReference type="Pfam" id="PF10443">
    <property type="entry name" value="RNA12"/>
    <property type="match status" value="1"/>
</dbReference>
<dbReference type="InterPro" id="IPR039627">
    <property type="entry name" value="Yme2_C"/>
</dbReference>
<dbReference type="SUPFAM" id="SSF54928">
    <property type="entry name" value="RNA-binding domain, RBD"/>
    <property type="match status" value="1"/>
</dbReference>
<keyword evidence="11" id="KW-0472">Membrane</keyword>
<dbReference type="FunFam" id="3.30.70.330:FF:000959">
    <property type="entry name" value="Mitochondrial escape protein 2"/>
    <property type="match status" value="1"/>
</dbReference>
<evidence type="ECO:0000256" key="8">
    <source>
        <dbReference type="ARBA" id="ARBA00022946"/>
    </source>
</evidence>
<dbReference type="InterPro" id="IPR018850">
    <property type="entry name" value="Mt_escape_2_C"/>
</dbReference>
<evidence type="ECO:0000256" key="5">
    <source>
        <dbReference type="ARBA" id="ARBA00022692"/>
    </source>
</evidence>
<keyword evidence="5" id="KW-0812">Transmembrane</keyword>
<evidence type="ECO:0000259" key="15">
    <source>
        <dbReference type="PROSITE" id="PS50102"/>
    </source>
</evidence>
<dbReference type="Gene3D" id="3.40.50.300">
    <property type="entry name" value="P-loop containing nucleotide triphosphate hydrolases"/>
    <property type="match status" value="1"/>
</dbReference>
<dbReference type="Gene3D" id="3.30.70.330">
    <property type="match status" value="1"/>
</dbReference>
<name>A0A9W4HVZ7_PENOL</name>
<dbReference type="OrthoDB" id="10267654at2759"/>
<reference evidence="16" key="1">
    <citation type="submission" date="2021-07" db="EMBL/GenBank/DDBJ databases">
        <authorList>
            <person name="Branca A.L. A."/>
        </authorList>
    </citation>
    <scope>NUCLEOTIDE SEQUENCE</scope>
</reference>
<evidence type="ECO:0000313" key="16">
    <source>
        <dbReference type="EMBL" id="CAG8142332.1"/>
    </source>
</evidence>
<keyword evidence="17" id="KW-1185">Reference proteome</keyword>
<dbReference type="InterPro" id="IPR027417">
    <property type="entry name" value="P-loop_NTPase"/>
</dbReference>
<evidence type="ECO:0000256" key="12">
    <source>
        <dbReference type="ARBA" id="ARBA00025276"/>
    </source>
</evidence>
<dbReference type="InterPro" id="IPR000504">
    <property type="entry name" value="RRM_dom"/>
</dbReference>
<dbReference type="PANTHER" id="PTHR32198:SF2">
    <property type="entry name" value="MITOCHONDRIAL ESCAPE PROTEIN 2"/>
    <property type="match status" value="1"/>
</dbReference>
<dbReference type="PROSITE" id="PS50102">
    <property type="entry name" value="RRM"/>
    <property type="match status" value="1"/>
</dbReference>
<dbReference type="PANTHER" id="PTHR32198">
    <property type="entry name" value="MITOCHONDRIAL ESCAPE PROTEIN 2"/>
    <property type="match status" value="1"/>
</dbReference>
<proteinExistence type="inferred from homology"/>
<dbReference type="GO" id="GO:0005743">
    <property type="term" value="C:mitochondrial inner membrane"/>
    <property type="evidence" value="ECO:0007669"/>
    <property type="project" value="UniProtKB-SubCell"/>
</dbReference>
<dbReference type="CDD" id="cd12433">
    <property type="entry name" value="RRM_Yme2p_like"/>
    <property type="match status" value="1"/>
</dbReference>